<evidence type="ECO:0000313" key="1">
    <source>
        <dbReference type="EMBL" id="ORY62060.1"/>
    </source>
</evidence>
<evidence type="ECO:0008006" key="3">
    <source>
        <dbReference type="Google" id="ProtNLM"/>
    </source>
</evidence>
<keyword evidence="2" id="KW-1185">Reference proteome</keyword>
<name>A0A1Y2DS12_9PEZI</name>
<dbReference type="PANTHER" id="PTHR40619:SF3">
    <property type="entry name" value="FUNGAL STAND N-TERMINAL GOODBYE DOMAIN-CONTAINING PROTEIN"/>
    <property type="match status" value="1"/>
</dbReference>
<reference evidence="1 2" key="1">
    <citation type="submission" date="2016-07" db="EMBL/GenBank/DDBJ databases">
        <title>Pervasive Adenine N6-methylation of Active Genes in Fungi.</title>
        <authorList>
            <consortium name="DOE Joint Genome Institute"/>
            <person name="Mondo S.J."/>
            <person name="Dannebaum R.O."/>
            <person name="Kuo R.C."/>
            <person name="Labutti K."/>
            <person name="Haridas S."/>
            <person name="Kuo A."/>
            <person name="Salamov A."/>
            <person name="Ahrendt S.R."/>
            <person name="Lipzen A."/>
            <person name="Sullivan W."/>
            <person name="Andreopoulos W.B."/>
            <person name="Clum A."/>
            <person name="Lindquist E."/>
            <person name="Daum C."/>
            <person name="Ramamoorthy G.K."/>
            <person name="Gryganskyi A."/>
            <person name="Culley D."/>
            <person name="Magnuson J.K."/>
            <person name="James T.Y."/>
            <person name="O'Malley M.A."/>
            <person name="Stajich J.E."/>
            <person name="Spatafora J.W."/>
            <person name="Visel A."/>
            <person name="Grigoriev I.V."/>
        </authorList>
    </citation>
    <scope>NUCLEOTIDE SEQUENCE [LARGE SCALE GENOMIC DNA]</scope>
    <source>
        <strain evidence="1 2">CBS 129021</strain>
    </source>
</reference>
<dbReference type="PANTHER" id="PTHR40619">
    <property type="entry name" value="FUNGAL STAND N-TERMINAL GOODBYE DOMAIN-CONTAINING PROTEIN"/>
    <property type="match status" value="1"/>
</dbReference>
<organism evidence="1 2">
    <name type="scientific">Pseudomassariella vexata</name>
    <dbReference type="NCBI Taxonomy" id="1141098"/>
    <lineage>
        <taxon>Eukaryota</taxon>
        <taxon>Fungi</taxon>
        <taxon>Dikarya</taxon>
        <taxon>Ascomycota</taxon>
        <taxon>Pezizomycotina</taxon>
        <taxon>Sordariomycetes</taxon>
        <taxon>Xylariomycetidae</taxon>
        <taxon>Amphisphaeriales</taxon>
        <taxon>Pseudomassariaceae</taxon>
        <taxon>Pseudomassariella</taxon>
    </lineage>
</organism>
<dbReference type="GeneID" id="63778943"/>
<proteinExistence type="predicted"/>
<dbReference type="AlphaFoldDB" id="A0A1Y2DS12"/>
<protein>
    <recommendedName>
        <fullName evidence="3">Fungal STAND N-terminal Goodbye domain-containing protein</fullName>
    </recommendedName>
</protein>
<comment type="caution">
    <text evidence="1">The sequence shown here is derived from an EMBL/GenBank/DDBJ whole genome shotgun (WGS) entry which is preliminary data.</text>
</comment>
<dbReference type="Proteomes" id="UP000193689">
    <property type="component" value="Unassembled WGS sequence"/>
</dbReference>
<evidence type="ECO:0000313" key="2">
    <source>
        <dbReference type="Proteomes" id="UP000193689"/>
    </source>
</evidence>
<dbReference type="STRING" id="1141098.A0A1Y2DS12"/>
<dbReference type="RefSeq" id="XP_040713896.1">
    <property type="nucleotide sequence ID" value="XM_040862731.1"/>
</dbReference>
<accession>A0A1Y2DS12</accession>
<dbReference type="EMBL" id="MCFJ01000009">
    <property type="protein sequence ID" value="ORY62060.1"/>
    <property type="molecule type" value="Genomic_DNA"/>
</dbReference>
<sequence length="616" mass="69923">MDPRTSVLNLSRQPPTVDFINNRLPDFHTVFVDPPVHYDPMASQYVPNSQVPIAWTDTKAMSFWTIIFPEAMVKFKSSVTEPKGRSNTRYHIHEKPNWDTVYATLESARSKYQKEGGKVGWLRQVRRKVADDYATPLAQVTQIAKKCIPENPYSTPVLGALGILLDAVKIAASVRKEVLEGLDGLIPIFSDVEVFLGTFPTDSTIRNTSIDLIITTLEAVEQAIGFFISNEFLKGGKAFFMREEYEKTLVEALGKIGKKSKSLMEEAAKSHMLDSQWYSQETQKLLNRLVKGQKDMADTLNSVEQMLSEHVREKDRELEAARQGNLFLRFENERLQSISPMPSLQFLPPSQPQRLVAEWGMNQEALRRLLDIPDLDLADMDFISDRKTQLPAKQRAQVEQIVNTQLFRNWIVSPSGAKLLVQWTSRPPSTIAEVSPLSGKPRFMSVQWFCGQHIEPSQPGRSIGGRAILLSLIDQLLRQHVFDMQLLHQAINLAVLQGRELRELFNLFHWLMRRLPQAITLFCIIDGVFLYEREEFCEEALQVLAELLQFTQDQSVPATVKVLFTSTPGPDIVKAPFEKDEVVLNVDTLPRLAWAPSGERMARELGNGLGEQVYEC</sequence>
<gene>
    <name evidence="1" type="ORF">BCR38DRAFT_466838</name>
</gene>
<dbReference type="OrthoDB" id="5419927at2759"/>
<dbReference type="InParanoid" id="A0A1Y2DS12"/>